<keyword evidence="4" id="KW-0560">Oxidoreductase</keyword>
<feature type="compositionally biased region" description="Polar residues" evidence="5">
    <location>
        <begin position="319"/>
        <end position="345"/>
    </location>
</feature>
<dbReference type="EMBL" id="KB445802">
    <property type="protein sequence ID" value="EMD34615.1"/>
    <property type="molecule type" value="Genomic_DNA"/>
</dbReference>
<dbReference type="SUPFAM" id="SSF56176">
    <property type="entry name" value="FAD-binding/transporter-associated domain-like"/>
    <property type="match status" value="1"/>
</dbReference>
<evidence type="ECO:0000256" key="3">
    <source>
        <dbReference type="ARBA" id="ARBA00022827"/>
    </source>
</evidence>
<dbReference type="InterPro" id="IPR006094">
    <property type="entry name" value="Oxid_FAD_bind_N"/>
</dbReference>
<gene>
    <name evidence="7" type="ORF">CERSUDRAFT_116778</name>
</gene>
<evidence type="ECO:0000256" key="1">
    <source>
        <dbReference type="ARBA" id="ARBA00005466"/>
    </source>
</evidence>
<evidence type="ECO:0000256" key="4">
    <source>
        <dbReference type="ARBA" id="ARBA00023002"/>
    </source>
</evidence>
<dbReference type="PROSITE" id="PS51387">
    <property type="entry name" value="FAD_PCMH"/>
    <property type="match status" value="1"/>
</dbReference>
<proteinExistence type="inferred from homology"/>
<dbReference type="InterPro" id="IPR036318">
    <property type="entry name" value="FAD-bd_PCMH-like_sf"/>
</dbReference>
<feature type="region of interest" description="Disordered" evidence="5">
    <location>
        <begin position="305"/>
        <end position="364"/>
    </location>
</feature>
<dbReference type="InterPro" id="IPR016169">
    <property type="entry name" value="FAD-bd_PCMH_sub2"/>
</dbReference>
<sequence length="654" mass="71991">MDEFREICKKSKTGSKSFEYGSQGYKDCIRHFLPSSSEVAQLVVQPGSAKDVSEMMKVLRNRPTVEFAVKGGGHGMVPRASSTTGILISMARFDTVEYNSKTTLIKVGSGCLWDQVYSQIYKYKRNVIGGAASQGVGVAGWLLGAGYSLKSNQYGLGIDNIVEYEIVVPDGRILTVTENKEKKLFQALRGGGNNFGIVTSFVLKTVPQTETYGGSFMVPGDRAEEAKVAIANFVAQEDRREAALVSAFRHRLVDGALDYSITFMCVFDGPQPKRPVFEQFKDLMKSGIMFTADLAGWESAKTEAAKMNRRSKLGKSKASGATNRSSKTSADSPQRTEVQMTLNSDSEPEEADSPDSPDSAAFPVRAPPVYRKLMTYSSPPNSLGSDDDSNDPFQTMHYSAVDMMFSHPYAYDIRAPEVDLSSLAHAAAPIMRMSAEPHEEEAALERSDAEEETLTRQFQQQANLSSYALLAGAPSSGEPIMITKPTDSMGELKLRGRFGCIMVSKYTKPLLDKMAEEAEKSASYLKKRRGNMIMVDAWPVHSAIFDNSPPGAAWPHERGKPFGPMLAYFLWEDEQDDEFWLTKLKGTLNRIRTVARNLGLTTSNPAYYSNLSLESVPAKSIYRGNMKRLSKVKTEYDPLDVMGRAGGHKIPLSG</sequence>
<dbReference type="InterPro" id="IPR050416">
    <property type="entry name" value="FAD-linked_Oxidoreductase"/>
</dbReference>
<protein>
    <recommendedName>
        <fullName evidence="6">FAD-binding PCMH-type domain-containing protein</fullName>
    </recommendedName>
</protein>
<evidence type="ECO:0000256" key="2">
    <source>
        <dbReference type="ARBA" id="ARBA00022630"/>
    </source>
</evidence>
<dbReference type="PANTHER" id="PTHR42973">
    <property type="entry name" value="BINDING OXIDOREDUCTASE, PUTATIVE (AFU_ORTHOLOGUE AFUA_1G17690)-RELATED"/>
    <property type="match status" value="1"/>
</dbReference>
<dbReference type="GO" id="GO:0016491">
    <property type="term" value="F:oxidoreductase activity"/>
    <property type="evidence" value="ECO:0007669"/>
    <property type="project" value="UniProtKB-KW"/>
</dbReference>
<organism evidence="7 8">
    <name type="scientific">Ceriporiopsis subvermispora (strain B)</name>
    <name type="common">White-rot fungus</name>
    <name type="synonym">Gelatoporia subvermispora</name>
    <dbReference type="NCBI Taxonomy" id="914234"/>
    <lineage>
        <taxon>Eukaryota</taxon>
        <taxon>Fungi</taxon>
        <taxon>Dikarya</taxon>
        <taxon>Basidiomycota</taxon>
        <taxon>Agaricomycotina</taxon>
        <taxon>Agaricomycetes</taxon>
        <taxon>Polyporales</taxon>
        <taxon>Gelatoporiaceae</taxon>
        <taxon>Gelatoporia</taxon>
    </lineage>
</organism>
<dbReference type="HOGENOM" id="CLU_018354_1_0_1"/>
<dbReference type="GO" id="GO:0071949">
    <property type="term" value="F:FAD binding"/>
    <property type="evidence" value="ECO:0007669"/>
    <property type="project" value="InterPro"/>
</dbReference>
<dbReference type="Pfam" id="PF01565">
    <property type="entry name" value="FAD_binding_4"/>
    <property type="match status" value="1"/>
</dbReference>
<dbReference type="PANTHER" id="PTHR42973:SF13">
    <property type="entry name" value="FAD-BINDING PCMH-TYPE DOMAIN-CONTAINING PROTEIN"/>
    <property type="match status" value="1"/>
</dbReference>
<evidence type="ECO:0000313" key="8">
    <source>
        <dbReference type="Proteomes" id="UP000016930"/>
    </source>
</evidence>
<dbReference type="Proteomes" id="UP000016930">
    <property type="component" value="Unassembled WGS sequence"/>
</dbReference>
<dbReference type="STRING" id="914234.M2QR07"/>
<dbReference type="OrthoDB" id="2151789at2759"/>
<feature type="domain" description="FAD-binding PCMH-type" evidence="6">
    <location>
        <begin position="36"/>
        <end position="208"/>
    </location>
</feature>
<evidence type="ECO:0000259" key="6">
    <source>
        <dbReference type="PROSITE" id="PS51387"/>
    </source>
</evidence>
<evidence type="ECO:0000313" key="7">
    <source>
        <dbReference type="EMBL" id="EMD34615.1"/>
    </source>
</evidence>
<keyword evidence="8" id="KW-1185">Reference proteome</keyword>
<dbReference type="InterPro" id="IPR016166">
    <property type="entry name" value="FAD-bd_PCMH"/>
</dbReference>
<dbReference type="Gene3D" id="3.30.465.10">
    <property type="match status" value="2"/>
</dbReference>
<comment type="similarity">
    <text evidence="1">Belongs to the oxygen-dependent FAD-linked oxidoreductase family.</text>
</comment>
<feature type="compositionally biased region" description="Acidic residues" evidence="5">
    <location>
        <begin position="346"/>
        <end position="355"/>
    </location>
</feature>
<dbReference type="Gene3D" id="3.40.462.20">
    <property type="match status" value="1"/>
</dbReference>
<keyword evidence="3" id="KW-0274">FAD</keyword>
<reference evidence="7 8" key="1">
    <citation type="journal article" date="2012" name="Proc. Natl. Acad. Sci. U.S.A.">
        <title>Comparative genomics of Ceriporiopsis subvermispora and Phanerochaete chrysosporium provide insight into selective ligninolysis.</title>
        <authorList>
            <person name="Fernandez-Fueyo E."/>
            <person name="Ruiz-Duenas F.J."/>
            <person name="Ferreira P."/>
            <person name="Floudas D."/>
            <person name="Hibbett D.S."/>
            <person name="Canessa P."/>
            <person name="Larrondo L.F."/>
            <person name="James T.Y."/>
            <person name="Seelenfreund D."/>
            <person name="Lobos S."/>
            <person name="Polanco R."/>
            <person name="Tello M."/>
            <person name="Honda Y."/>
            <person name="Watanabe T."/>
            <person name="Watanabe T."/>
            <person name="Ryu J.S."/>
            <person name="Kubicek C.P."/>
            <person name="Schmoll M."/>
            <person name="Gaskell J."/>
            <person name="Hammel K.E."/>
            <person name="St John F.J."/>
            <person name="Vanden Wymelenberg A."/>
            <person name="Sabat G."/>
            <person name="Splinter BonDurant S."/>
            <person name="Syed K."/>
            <person name="Yadav J.S."/>
            <person name="Doddapaneni H."/>
            <person name="Subramanian V."/>
            <person name="Lavin J.L."/>
            <person name="Oguiza J.A."/>
            <person name="Perez G."/>
            <person name="Pisabarro A.G."/>
            <person name="Ramirez L."/>
            <person name="Santoyo F."/>
            <person name="Master E."/>
            <person name="Coutinho P.M."/>
            <person name="Henrissat B."/>
            <person name="Lombard V."/>
            <person name="Magnuson J.K."/>
            <person name="Kuees U."/>
            <person name="Hori C."/>
            <person name="Igarashi K."/>
            <person name="Samejima M."/>
            <person name="Held B.W."/>
            <person name="Barry K.W."/>
            <person name="LaButti K.M."/>
            <person name="Lapidus A."/>
            <person name="Lindquist E.A."/>
            <person name="Lucas S.M."/>
            <person name="Riley R."/>
            <person name="Salamov A.A."/>
            <person name="Hoffmeister D."/>
            <person name="Schwenk D."/>
            <person name="Hadar Y."/>
            <person name="Yarden O."/>
            <person name="de Vries R.P."/>
            <person name="Wiebenga A."/>
            <person name="Stenlid J."/>
            <person name="Eastwood D."/>
            <person name="Grigoriev I.V."/>
            <person name="Berka R.M."/>
            <person name="Blanchette R.A."/>
            <person name="Kersten P."/>
            <person name="Martinez A.T."/>
            <person name="Vicuna R."/>
            <person name="Cullen D."/>
        </authorList>
    </citation>
    <scope>NUCLEOTIDE SEQUENCE [LARGE SCALE GENOMIC DNA]</scope>
    <source>
        <strain evidence="7 8">B</strain>
    </source>
</reference>
<keyword evidence="2" id="KW-0285">Flavoprotein</keyword>
<evidence type="ECO:0000256" key="5">
    <source>
        <dbReference type="SAM" id="MobiDB-lite"/>
    </source>
</evidence>
<name>M2QR07_CERS8</name>
<dbReference type="AlphaFoldDB" id="M2QR07"/>
<accession>M2QR07</accession>